<comment type="caution">
    <text evidence="2">The sequence shown here is derived from an EMBL/GenBank/DDBJ whole genome shotgun (WGS) entry which is preliminary data.</text>
</comment>
<dbReference type="Proteomes" id="UP001370490">
    <property type="component" value="Unassembled WGS sequence"/>
</dbReference>
<evidence type="ECO:0000256" key="1">
    <source>
        <dbReference type="SAM" id="Phobius"/>
    </source>
</evidence>
<keyword evidence="1" id="KW-0812">Transmembrane</keyword>
<organism evidence="2 3">
    <name type="scientific">Dillenia turbinata</name>
    <dbReference type="NCBI Taxonomy" id="194707"/>
    <lineage>
        <taxon>Eukaryota</taxon>
        <taxon>Viridiplantae</taxon>
        <taxon>Streptophyta</taxon>
        <taxon>Embryophyta</taxon>
        <taxon>Tracheophyta</taxon>
        <taxon>Spermatophyta</taxon>
        <taxon>Magnoliopsida</taxon>
        <taxon>eudicotyledons</taxon>
        <taxon>Gunneridae</taxon>
        <taxon>Pentapetalae</taxon>
        <taxon>Dilleniales</taxon>
        <taxon>Dilleniaceae</taxon>
        <taxon>Dillenia</taxon>
    </lineage>
</organism>
<dbReference type="AlphaFoldDB" id="A0AAN8W0H2"/>
<gene>
    <name evidence="2" type="ORF">RJ641_025240</name>
</gene>
<feature type="transmembrane region" description="Helical" evidence="1">
    <location>
        <begin position="21"/>
        <end position="39"/>
    </location>
</feature>
<reference evidence="2 3" key="1">
    <citation type="submission" date="2023-12" db="EMBL/GenBank/DDBJ databases">
        <title>A high-quality genome assembly for Dillenia turbinata (Dilleniales).</title>
        <authorList>
            <person name="Chanderbali A."/>
        </authorList>
    </citation>
    <scope>NUCLEOTIDE SEQUENCE [LARGE SCALE GENOMIC DNA]</scope>
    <source>
        <strain evidence="2">LSX21</strain>
        <tissue evidence="2">Leaf</tissue>
    </source>
</reference>
<protein>
    <submittedName>
        <fullName evidence="2">Uncharacterized protein</fullName>
    </submittedName>
</protein>
<dbReference type="EMBL" id="JBAMMX010000003">
    <property type="protein sequence ID" value="KAK6944138.1"/>
    <property type="molecule type" value="Genomic_DNA"/>
</dbReference>
<proteinExistence type="predicted"/>
<evidence type="ECO:0000313" key="3">
    <source>
        <dbReference type="Proteomes" id="UP001370490"/>
    </source>
</evidence>
<keyword evidence="1" id="KW-1133">Transmembrane helix</keyword>
<keyword evidence="1" id="KW-0472">Membrane</keyword>
<keyword evidence="3" id="KW-1185">Reference proteome</keyword>
<accession>A0AAN8W0H2</accession>
<name>A0AAN8W0H2_9MAGN</name>
<sequence length="133" mass="15040">MGKGGSLSEGIIKKIILSYTYVAIWIFLSSTVIVIQQIHPRQEDVQLAMPNFLNHDPHGFLFIHRFPPYSFFTNLLLSQLGHCFLSASGSPIPPITLSPAYIYLSVPFIQMLKAMMPVAVYSIRVLLKKDQQF</sequence>
<evidence type="ECO:0000313" key="2">
    <source>
        <dbReference type="EMBL" id="KAK6944138.1"/>
    </source>
</evidence>